<keyword evidence="11" id="KW-1185">Reference proteome</keyword>
<feature type="transmembrane region" description="Helical" evidence="7">
    <location>
        <begin position="46"/>
        <end position="68"/>
    </location>
</feature>
<gene>
    <name evidence="10" type="ORF">J2S36_001165</name>
</gene>
<protein>
    <submittedName>
        <fullName evidence="10">ABC-type bacteriocin/lantibiotic exporter with double-glycine peptidase domain</fullName>
    </submittedName>
</protein>
<comment type="subcellular location">
    <subcellularLocation>
        <location evidence="1">Cell membrane</location>
        <topology evidence="1">Multi-pass membrane protein</topology>
    </subcellularLocation>
</comment>
<dbReference type="PROSITE" id="PS00211">
    <property type="entry name" value="ABC_TRANSPORTER_1"/>
    <property type="match status" value="1"/>
</dbReference>
<dbReference type="Gene3D" id="1.20.1560.10">
    <property type="entry name" value="ABC transporter type 1, transmembrane domain"/>
    <property type="match status" value="1"/>
</dbReference>
<feature type="transmembrane region" description="Helical" evidence="7">
    <location>
        <begin position="154"/>
        <end position="173"/>
    </location>
</feature>
<keyword evidence="4" id="KW-0067">ATP-binding</keyword>
<evidence type="ECO:0000259" key="9">
    <source>
        <dbReference type="PROSITE" id="PS50929"/>
    </source>
</evidence>
<organism evidence="10 11">
    <name type="scientific">Arcanobacterium hippocoleae</name>
    <dbReference type="NCBI Taxonomy" id="149017"/>
    <lineage>
        <taxon>Bacteria</taxon>
        <taxon>Bacillati</taxon>
        <taxon>Actinomycetota</taxon>
        <taxon>Actinomycetes</taxon>
        <taxon>Actinomycetales</taxon>
        <taxon>Actinomycetaceae</taxon>
        <taxon>Arcanobacterium</taxon>
    </lineage>
</organism>
<keyword evidence="3" id="KW-0547">Nucleotide-binding</keyword>
<dbReference type="PROSITE" id="PS50929">
    <property type="entry name" value="ABC_TM1F"/>
    <property type="match status" value="1"/>
</dbReference>
<dbReference type="SUPFAM" id="SSF52540">
    <property type="entry name" value="P-loop containing nucleoside triphosphate hydrolases"/>
    <property type="match status" value="1"/>
</dbReference>
<dbReference type="SMART" id="SM00382">
    <property type="entry name" value="AAA"/>
    <property type="match status" value="1"/>
</dbReference>
<dbReference type="InterPro" id="IPR036640">
    <property type="entry name" value="ABC1_TM_sf"/>
</dbReference>
<evidence type="ECO:0000256" key="7">
    <source>
        <dbReference type="SAM" id="Phobius"/>
    </source>
</evidence>
<dbReference type="InterPro" id="IPR003593">
    <property type="entry name" value="AAA+_ATPase"/>
</dbReference>
<evidence type="ECO:0000256" key="3">
    <source>
        <dbReference type="ARBA" id="ARBA00022741"/>
    </source>
</evidence>
<evidence type="ECO:0000313" key="10">
    <source>
        <dbReference type="EMBL" id="MDR6939622.1"/>
    </source>
</evidence>
<accession>A0ABU1T2M2</accession>
<evidence type="ECO:0000256" key="5">
    <source>
        <dbReference type="ARBA" id="ARBA00022989"/>
    </source>
</evidence>
<evidence type="ECO:0000256" key="2">
    <source>
        <dbReference type="ARBA" id="ARBA00022692"/>
    </source>
</evidence>
<sequence>MKSIIADNRLLFLFTGFVGLLCAAALGVFALKLGGLVDLIGQDQNSLLYQLFVCVGIIACWFLFSLAYNALRAFYAYRVINQTKSGLYAGINRLRLSEYESKPNEYYLNIFTKKFDILHENYLVPKCNMVADAASAIVSISLIFWISWKLALSFIAVTLVTIVISQLPGVIMAKKTEVFSKKNAQYLKVINNHLRGFEQIKLLGLFPNFQHVYLDTDKEFESSRRGYYATSWSADSFGIFVSFLAQLFCFGVGVYFVIYGDLTIGMLIAAINLLNNVFNPVQSFVHSKNLMGTVSEIFDSFNELLTVPQESGAALNTCVEKIEYQDVAVTLPSGRNLVSGFNYRFEKGKRYAIVGESGSGKSTLMKLLMGYYDPGFFTGKVLINEARRETLLPADLFSRIAYIQRNDFFIPGTVEDNITLNRDCAAPVELYAQLKISTELRSQKIEEGARHQISQGEKQRIDMARFLINDYDVLIFDEPSTNLDPKTSELVFDYILGITDKIVIVITHEPSASLLSRFDSTFNIKNYQS</sequence>
<dbReference type="Proteomes" id="UP001266099">
    <property type="component" value="Unassembled WGS sequence"/>
</dbReference>
<name>A0ABU1T2M2_9ACTO</name>
<evidence type="ECO:0000256" key="4">
    <source>
        <dbReference type="ARBA" id="ARBA00022840"/>
    </source>
</evidence>
<dbReference type="PROSITE" id="PS50893">
    <property type="entry name" value="ABC_TRANSPORTER_2"/>
    <property type="match status" value="1"/>
</dbReference>
<feature type="domain" description="ABC transmembrane type-1" evidence="9">
    <location>
        <begin position="13"/>
        <end position="285"/>
    </location>
</feature>
<dbReference type="PANTHER" id="PTHR24221:SF654">
    <property type="entry name" value="ATP-BINDING CASSETTE SUB-FAMILY B MEMBER 6"/>
    <property type="match status" value="1"/>
</dbReference>
<dbReference type="SUPFAM" id="SSF90123">
    <property type="entry name" value="ABC transporter transmembrane region"/>
    <property type="match status" value="1"/>
</dbReference>
<dbReference type="InterPro" id="IPR003439">
    <property type="entry name" value="ABC_transporter-like_ATP-bd"/>
</dbReference>
<feature type="domain" description="ABC transporter" evidence="8">
    <location>
        <begin position="322"/>
        <end position="527"/>
    </location>
</feature>
<keyword evidence="5 7" id="KW-1133">Transmembrane helix</keyword>
<dbReference type="PANTHER" id="PTHR24221">
    <property type="entry name" value="ATP-BINDING CASSETTE SUB-FAMILY B"/>
    <property type="match status" value="1"/>
</dbReference>
<evidence type="ECO:0000259" key="8">
    <source>
        <dbReference type="PROSITE" id="PS50893"/>
    </source>
</evidence>
<comment type="caution">
    <text evidence="10">The sequence shown here is derived from an EMBL/GenBank/DDBJ whole genome shotgun (WGS) entry which is preliminary data.</text>
</comment>
<dbReference type="RefSeq" id="WP_309956435.1">
    <property type="nucleotide sequence ID" value="NZ_JAVDUJ010000001.1"/>
</dbReference>
<evidence type="ECO:0000313" key="11">
    <source>
        <dbReference type="Proteomes" id="UP001266099"/>
    </source>
</evidence>
<evidence type="ECO:0000256" key="6">
    <source>
        <dbReference type="ARBA" id="ARBA00023136"/>
    </source>
</evidence>
<dbReference type="InterPro" id="IPR027417">
    <property type="entry name" value="P-loop_NTPase"/>
</dbReference>
<feature type="transmembrane region" description="Helical" evidence="7">
    <location>
        <begin position="129"/>
        <end position="148"/>
    </location>
</feature>
<dbReference type="Pfam" id="PF00664">
    <property type="entry name" value="ABC_membrane"/>
    <property type="match status" value="1"/>
</dbReference>
<dbReference type="InterPro" id="IPR039421">
    <property type="entry name" value="Type_1_exporter"/>
</dbReference>
<reference evidence="10 11" key="1">
    <citation type="submission" date="2023-07" db="EMBL/GenBank/DDBJ databases">
        <title>Sequencing the genomes of 1000 actinobacteria strains.</title>
        <authorList>
            <person name="Klenk H.-P."/>
        </authorList>
    </citation>
    <scope>NUCLEOTIDE SEQUENCE [LARGE SCALE GENOMIC DNA]</scope>
    <source>
        <strain evidence="10 11">DSM 15539</strain>
    </source>
</reference>
<dbReference type="Pfam" id="PF00005">
    <property type="entry name" value="ABC_tran"/>
    <property type="match status" value="1"/>
</dbReference>
<dbReference type="InterPro" id="IPR011527">
    <property type="entry name" value="ABC1_TM_dom"/>
</dbReference>
<proteinExistence type="predicted"/>
<keyword evidence="2 7" id="KW-0812">Transmembrane</keyword>
<dbReference type="EMBL" id="JAVDUJ010000001">
    <property type="protein sequence ID" value="MDR6939622.1"/>
    <property type="molecule type" value="Genomic_DNA"/>
</dbReference>
<keyword evidence="6 7" id="KW-0472">Membrane</keyword>
<dbReference type="Gene3D" id="3.40.50.300">
    <property type="entry name" value="P-loop containing nucleotide triphosphate hydrolases"/>
    <property type="match status" value="1"/>
</dbReference>
<evidence type="ECO:0000256" key="1">
    <source>
        <dbReference type="ARBA" id="ARBA00004651"/>
    </source>
</evidence>
<dbReference type="CDD" id="cd03228">
    <property type="entry name" value="ABCC_MRP_Like"/>
    <property type="match status" value="1"/>
</dbReference>
<dbReference type="InterPro" id="IPR017871">
    <property type="entry name" value="ABC_transporter-like_CS"/>
</dbReference>
<feature type="transmembrane region" description="Helical" evidence="7">
    <location>
        <begin position="237"/>
        <end position="258"/>
    </location>
</feature>